<evidence type="ECO:0000313" key="3">
    <source>
        <dbReference type="EMBL" id="UOE20672.1"/>
    </source>
</evidence>
<protein>
    <submittedName>
        <fullName evidence="3">RHS repeat-associated core domain-containing protein</fullName>
    </submittedName>
</protein>
<proteinExistence type="predicted"/>
<dbReference type="InterPro" id="IPR022385">
    <property type="entry name" value="Rhs_assc_core"/>
</dbReference>
<dbReference type="Gene3D" id="2.180.10.10">
    <property type="entry name" value="RHS repeat-associated core"/>
    <property type="match status" value="1"/>
</dbReference>
<dbReference type="InterPro" id="IPR050708">
    <property type="entry name" value="T6SS_VgrG/RHS"/>
</dbReference>
<gene>
    <name evidence="3" type="ORF">NI17_005545</name>
</gene>
<organism evidence="3 4">
    <name type="scientific">Thermobifida halotolerans</name>
    <dbReference type="NCBI Taxonomy" id="483545"/>
    <lineage>
        <taxon>Bacteria</taxon>
        <taxon>Bacillati</taxon>
        <taxon>Actinomycetota</taxon>
        <taxon>Actinomycetes</taxon>
        <taxon>Streptosporangiales</taxon>
        <taxon>Nocardiopsidaceae</taxon>
        <taxon>Thermobifida</taxon>
    </lineage>
</organism>
<dbReference type="RefSeq" id="WP_068692354.1">
    <property type="nucleotide sequence ID" value="NZ_CP063196.1"/>
</dbReference>
<feature type="domain" description="Teneurin-like YD-shell" evidence="2">
    <location>
        <begin position="49"/>
        <end position="164"/>
    </location>
</feature>
<evidence type="ECO:0000259" key="2">
    <source>
        <dbReference type="Pfam" id="PF25023"/>
    </source>
</evidence>
<accession>A0A399G750</accession>
<dbReference type="Proteomes" id="UP000265719">
    <property type="component" value="Chromosome"/>
</dbReference>
<dbReference type="NCBIfam" id="TIGR03696">
    <property type="entry name" value="Rhs_assc_core"/>
    <property type="match status" value="1"/>
</dbReference>
<reference evidence="3" key="1">
    <citation type="submission" date="2020-10" db="EMBL/GenBank/DDBJ databases">
        <title>De novo genome project of the cellulose decomposer Thermobifida halotolerans type strain.</title>
        <authorList>
            <person name="Nagy I."/>
            <person name="Horvath B."/>
            <person name="Kukolya J."/>
            <person name="Nagy I."/>
            <person name="Orsini M."/>
        </authorList>
    </citation>
    <scope>NUCLEOTIDE SEQUENCE</scope>
    <source>
        <strain evidence="3">DSM 44931</strain>
    </source>
</reference>
<dbReference type="Pfam" id="PF25023">
    <property type="entry name" value="TEN_YD-shell"/>
    <property type="match status" value="1"/>
</dbReference>
<keyword evidence="1" id="KW-0677">Repeat</keyword>
<evidence type="ECO:0000256" key="1">
    <source>
        <dbReference type="ARBA" id="ARBA00022737"/>
    </source>
</evidence>
<dbReference type="EMBL" id="CP063196">
    <property type="protein sequence ID" value="UOE20672.1"/>
    <property type="molecule type" value="Genomic_DNA"/>
</dbReference>
<evidence type="ECO:0000313" key="4">
    <source>
        <dbReference type="Proteomes" id="UP000265719"/>
    </source>
</evidence>
<name>A0A399G750_9ACTN</name>
<dbReference type="PANTHER" id="PTHR32305:SF17">
    <property type="entry name" value="TRNA NUCLEASE WAPA"/>
    <property type="match status" value="1"/>
</dbReference>
<dbReference type="PANTHER" id="PTHR32305">
    <property type="match status" value="1"/>
</dbReference>
<dbReference type="InterPro" id="IPR056823">
    <property type="entry name" value="TEN-like_YD-shell"/>
</dbReference>
<keyword evidence="4" id="KW-1185">Reference proteome</keyword>
<sequence>MENGAETEFRCNADGQRLIRGTPQDATLYLPGMEVHLDKIALLREAVRYYDHAGETVALRQDDKTLHWLFSDHHGTGGLTIDAQSGQTVQRRFTAFGSICGSTGQWLDEKGFVGDTIDETTGLVQLGTRAYDSAIGRFVSNDPVIDFTDPQQVHGYVYANNNPVSFSDPDGLKLMKRYKRPRLSKARAASRPPSRGFAGSSVGRRLPPRPTFQQTVLYSIRKTNAMVNRIPFAPQFRDASVGSMIALYESSPMVWITEPVMEHSTGMSMSESMRIVGVNKNSGW</sequence>
<dbReference type="KEGG" id="thao:NI17_005545"/>
<dbReference type="OrthoDB" id="291011at2"/>
<dbReference type="AlphaFoldDB" id="A0A399G750"/>